<dbReference type="AlphaFoldDB" id="A0A0A9AI06"/>
<reference evidence="1" key="2">
    <citation type="journal article" date="2015" name="Data Brief">
        <title>Shoot transcriptome of the giant reed, Arundo donax.</title>
        <authorList>
            <person name="Barrero R.A."/>
            <person name="Guerrero F.D."/>
            <person name="Moolhuijzen P."/>
            <person name="Goolsby J.A."/>
            <person name="Tidwell J."/>
            <person name="Bellgard S.E."/>
            <person name="Bellgard M.I."/>
        </authorList>
    </citation>
    <scope>NUCLEOTIDE SEQUENCE</scope>
    <source>
        <tissue evidence="1">Shoot tissue taken approximately 20 cm above the soil surface</tissue>
    </source>
</reference>
<sequence>MQSYLAGKVLLNFSLRPFHMQLQVEPKQNTFPCF</sequence>
<proteinExistence type="predicted"/>
<reference evidence="1" key="1">
    <citation type="submission" date="2014-09" db="EMBL/GenBank/DDBJ databases">
        <authorList>
            <person name="Magalhaes I.L.F."/>
            <person name="Oliveira U."/>
            <person name="Santos F.R."/>
            <person name="Vidigal T.H.D.A."/>
            <person name="Brescovit A.D."/>
            <person name="Santos A.J."/>
        </authorList>
    </citation>
    <scope>NUCLEOTIDE SEQUENCE</scope>
    <source>
        <tissue evidence="1">Shoot tissue taken approximately 20 cm above the soil surface</tissue>
    </source>
</reference>
<organism evidence="1">
    <name type="scientific">Arundo donax</name>
    <name type="common">Giant reed</name>
    <name type="synonym">Donax arundinaceus</name>
    <dbReference type="NCBI Taxonomy" id="35708"/>
    <lineage>
        <taxon>Eukaryota</taxon>
        <taxon>Viridiplantae</taxon>
        <taxon>Streptophyta</taxon>
        <taxon>Embryophyta</taxon>
        <taxon>Tracheophyta</taxon>
        <taxon>Spermatophyta</taxon>
        <taxon>Magnoliopsida</taxon>
        <taxon>Liliopsida</taxon>
        <taxon>Poales</taxon>
        <taxon>Poaceae</taxon>
        <taxon>PACMAD clade</taxon>
        <taxon>Arundinoideae</taxon>
        <taxon>Arundineae</taxon>
        <taxon>Arundo</taxon>
    </lineage>
</organism>
<evidence type="ECO:0000313" key="1">
    <source>
        <dbReference type="EMBL" id="JAD48565.1"/>
    </source>
</evidence>
<accession>A0A0A9AI06</accession>
<protein>
    <submittedName>
        <fullName evidence="1">RPOC2</fullName>
    </submittedName>
</protein>
<name>A0A0A9AI06_ARUDO</name>
<dbReference type="EMBL" id="GBRH01249330">
    <property type="protein sequence ID" value="JAD48565.1"/>
    <property type="molecule type" value="Transcribed_RNA"/>
</dbReference>